<name>A0ABQ1CW87_STRDI</name>
<evidence type="ECO:0000313" key="2">
    <source>
        <dbReference type="EMBL" id="GFH74509.1"/>
    </source>
</evidence>
<dbReference type="RefSeq" id="WP_189499766.1">
    <property type="nucleotide sequence ID" value="NZ_BLLN01000005.1"/>
</dbReference>
<reference evidence="2 3" key="1">
    <citation type="submission" date="2020-02" db="EMBL/GenBank/DDBJ databases">
        <title>Whole genome shotgun sequence of Streptomyces diastaticus subsp. diastaticus NBRC 13412.</title>
        <authorList>
            <person name="Ichikawa N."/>
            <person name="Komaki H."/>
            <person name="Tamura T."/>
        </authorList>
    </citation>
    <scope>NUCLEOTIDE SEQUENCE [LARGE SCALE GENOMIC DNA]</scope>
    <source>
        <strain evidence="2 3">NBRC 13412</strain>
    </source>
</reference>
<feature type="region of interest" description="Disordered" evidence="1">
    <location>
        <begin position="229"/>
        <end position="344"/>
    </location>
</feature>
<proteinExistence type="predicted"/>
<feature type="compositionally biased region" description="Basic and acidic residues" evidence="1">
    <location>
        <begin position="229"/>
        <end position="244"/>
    </location>
</feature>
<dbReference type="InterPro" id="IPR002395">
    <property type="entry name" value="Kininogen"/>
</dbReference>
<gene>
    <name evidence="2" type="ORF">Sdia_52770</name>
</gene>
<evidence type="ECO:0008006" key="4">
    <source>
        <dbReference type="Google" id="ProtNLM"/>
    </source>
</evidence>
<keyword evidence="3" id="KW-1185">Reference proteome</keyword>
<dbReference type="GeneID" id="95068347"/>
<dbReference type="Proteomes" id="UP000472710">
    <property type="component" value="Unassembled WGS sequence"/>
</dbReference>
<accession>A0ABQ1CW87</accession>
<evidence type="ECO:0000313" key="3">
    <source>
        <dbReference type="Proteomes" id="UP000472710"/>
    </source>
</evidence>
<protein>
    <recommendedName>
        <fullName evidence="4">Cobalamin biosynthesis protein CbiX</fullName>
    </recommendedName>
</protein>
<comment type="caution">
    <text evidence="2">The sequence shown here is derived from an EMBL/GenBank/DDBJ whole genome shotgun (WGS) entry which is preliminary data.</text>
</comment>
<feature type="compositionally biased region" description="Basic and acidic residues" evidence="1">
    <location>
        <begin position="295"/>
        <end position="313"/>
    </location>
</feature>
<sequence length="344" mass="35369">MTDRVIAVGGHESDGAAALAGVLGPEVTRVGGGRELVREVRSARAAGERVCVVPMTLGRDPSLVADAARTLLALDAGERAGTLLAEPFGTTAHLVGWLRTLANRVPDDRALLVTAPSGDPFSDADLFRTARLVGQYGRHRVVEVALLGGAPDLAEGVWRCRALGAPGAVVLPAAWAVPEPAGVAHAEYGGPLLSASAAAGVLASRVRQARERYERSGDDGVDRALAADHDHGHAHSHGPDDHGHGHSHGHGHAHSHGPDDHGHGHSHGHGHAHSHAHGHGHSHGHGHGHGHSHSHGADDGHGHGPDGGGDHHRALSPAPRTAGESPVEHQGSAPDLVPSHRSPR</sequence>
<organism evidence="2 3">
    <name type="scientific">Streptomyces diastaticus subsp. diastaticus</name>
    <dbReference type="NCBI Taxonomy" id="68040"/>
    <lineage>
        <taxon>Bacteria</taxon>
        <taxon>Bacillati</taxon>
        <taxon>Actinomycetota</taxon>
        <taxon>Actinomycetes</taxon>
        <taxon>Kitasatosporales</taxon>
        <taxon>Streptomycetaceae</taxon>
        <taxon>Streptomyces</taxon>
        <taxon>Streptomyces diastaticus group</taxon>
    </lineage>
</organism>
<dbReference type="SUPFAM" id="SSF53800">
    <property type="entry name" value="Chelatase"/>
    <property type="match status" value="1"/>
</dbReference>
<evidence type="ECO:0000256" key="1">
    <source>
        <dbReference type="SAM" id="MobiDB-lite"/>
    </source>
</evidence>
<feature type="compositionally biased region" description="Basic residues" evidence="1">
    <location>
        <begin position="245"/>
        <end position="255"/>
    </location>
</feature>
<feature type="compositionally biased region" description="Basic residues" evidence="1">
    <location>
        <begin position="264"/>
        <end position="294"/>
    </location>
</feature>
<dbReference type="EMBL" id="BLLN01000005">
    <property type="protein sequence ID" value="GFH74509.1"/>
    <property type="molecule type" value="Genomic_DNA"/>
</dbReference>
<dbReference type="PRINTS" id="PR00334">
    <property type="entry name" value="KININOGEN"/>
</dbReference>